<evidence type="ECO:0000313" key="7">
    <source>
        <dbReference type="EMBL" id="CRG99838.1"/>
    </source>
</evidence>
<evidence type="ECO:0000256" key="2">
    <source>
        <dbReference type="ARBA" id="ARBA00013064"/>
    </source>
</evidence>
<feature type="domain" description="Tyrosine specific protein phosphatases" evidence="6">
    <location>
        <begin position="297"/>
        <end position="369"/>
    </location>
</feature>
<dbReference type="AlphaFoldDB" id="A0A1J1H4K4"/>
<dbReference type="EMBL" id="LN835303">
    <property type="protein sequence ID" value="CRG99838.1"/>
    <property type="molecule type" value="Genomic_DNA"/>
</dbReference>
<dbReference type="InterPro" id="IPR000340">
    <property type="entry name" value="Dual-sp_phosphatase_cat-dom"/>
</dbReference>
<dbReference type="SMART" id="SM00195">
    <property type="entry name" value="DSPc"/>
    <property type="match status" value="1"/>
</dbReference>
<sequence>MIVKVFDNIFIGNVYDAIDIYQLINLNIGGVLTCFGYKSIDWCYHEIDDEHKIFYKDKFINCRNELKRSCLLPLEEENNKLNVNFEEKTGDIKINDNIIENDKNLHQTDDSNIYCRSSPHYDYIIVPKEIINQKHDNNAIKDYVKAMLDLNCNSFIDYINYPRSEIINPKNNSEDCLNKKNEYENESEVMKEGEIYKDKLKICKSSDEENILANKNNTDNISKVVDILKGKNDKTNSLIGNVSSDDLKNKIIDSKSEGNIQNVCELNKCLRQNNKISLNNIYKMKHLYLNILDTFDENILDHISKAHSFIDSVIEQKKNVLVHCMAGISRCSSIILSYVSKKNKKGISKNLSLLKNKYPFAQPNENFYRQLLLYEKMNYTLDGCTEYHSAYKKIKYNKQFLEELKFFNLKNEKDPTYKFQCKFCRYTLFNDNDIIKHDLDKYKIKKNYGNSCTNIFIEKKEWLLTENRMKGVLYCPNANCNIKLGKWSWTGICCSCGYLQIPAFMINISNVDRMNINKEN</sequence>
<dbReference type="OMA" id="YPFAHPN"/>
<reference evidence="7 8" key="1">
    <citation type="submission" date="2015-04" db="EMBL/GenBank/DDBJ databases">
        <authorList>
            <consortium name="Pathogen Informatics"/>
        </authorList>
    </citation>
    <scope>NUCLEOTIDE SEQUENCE [LARGE SCALE GENOMIC DNA]</scope>
    <source>
        <strain evidence="7 8">SGS1</strain>
    </source>
</reference>
<dbReference type="PROSITE" id="PS00383">
    <property type="entry name" value="TYR_PHOSPHATASE_1"/>
    <property type="match status" value="1"/>
</dbReference>
<evidence type="ECO:0000256" key="3">
    <source>
        <dbReference type="ARBA" id="ARBA00022801"/>
    </source>
</evidence>
<dbReference type="VEuPathDB" id="PlasmoDB:PRELSG_0826600"/>
<comment type="similarity">
    <text evidence="1">Belongs to the protein-tyrosine phosphatase family. Non-receptor class dual specificity subfamily.</text>
</comment>
<dbReference type="PANTHER" id="PTHR45848">
    <property type="entry name" value="DUAL SPECIFICITY PROTEIN PHOSPHATASE 12 FAMILY MEMBER"/>
    <property type="match status" value="1"/>
</dbReference>
<dbReference type="EC" id="3.1.3.48" evidence="2"/>
<evidence type="ECO:0000256" key="1">
    <source>
        <dbReference type="ARBA" id="ARBA00008601"/>
    </source>
</evidence>
<keyword evidence="3" id="KW-0378">Hydrolase</keyword>
<protein>
    <recommendedName>
        <fullName evidence="2">protein-tyrosine-phosphatase</fullName>
        <ecNumber evidence="2">3.1.3.48</ecNumber>
    </recommendedName>
</protein>
<dbReference type="Pfam" id="PF00782">
    <property type="entry name" value="DSPc"/>
    <property type="match status" value="1"/>
</dbReference>
<dbReference type="SUPFAM" id="SSF52799">
    <property type="entry name" value="(Phosphotyrosine protein) phosphatases II"/>
    <property type="match status" value="1"/>
</dbReference>
<dbReference type="KEGG" id="prel:PRELSG_0826600"/>
<name>A0A1J1H4K4_PLARL</name>
<evidence type="ECO:0000256" key="4">
    <source>
        <dbReference type="ARBA" id="ARBA00022912"/>
    </source>
</evidence>
<dbReference type="RefSeq" id="XP_028532843.1">
    <property type="nucleotide sequence ID" value="XM_028676345.1"/>
</dbReference>
<proteinExistence type="inferred from homology"/>
<dbReference type="GO" id="GO:0004725">
    <property type="term" value="F:protein tyrosine phosphatase activity"/>
    <property type="evidence" value="ECO:0007669"/>
    <property type="project" value="UniProtKB-EC"/>
</dbReference>
<keyword evidence="8" id="KW-1185">Reference proteome</keyword>
<dbReference type="OrthoDB" id="2017893at2759"/>
<evidence type="ECO:0000313" key="8">
    <source>
        <dbReference type="Proteomes" id="UP000220158"/>
    </source>
</evidence>
<feature type="domain" description="Tyrosine-protein phosphatase" evidence="5">
    <location>
        <begin position="220"/>
        <end position="380"/>
    </location>
</feature>
<dbReference type="InterPro" id="IPR000387">
    <property type="entry name" value="Tyr_Pase_dom"/>
</dbReference>
<dbReference type="PANTHER" id="PTHR45848:SF4">
    <property type="entry name" value="DUAL SPECIFICITY PROTEIN PHOSPHATASE 12"/>
    <property type="match status" value="1"/>
</dbReference>
<dbReference type="InterPro" id="IPR020422">
    <property type="entry name" value="TYR_PHOSPHATASE_DUAL_dom"/>
</dbReference>
<accession>A0A1J1H4K4</accession>
<organism evidence="7 8">
    <name type="scientific">Plasmodium relictum</name>
    <dbReference type="NCBI Taxonomy" id="85471"/>
    <lineage>
        <taxon>Eukaryota</taxon>
        <taxon>Sar</taxon>
        <taxon>Alveolata</taxon>
        <taxon>Apicomplexa</taxon>
        <taxon>Aconoidasida</taxon>
        <taxon>Haemosporida</taxon>
        <taxon>Plasmodiidae</taxon>
        <taxon>Plasmodium</taxon>
        <taxon>Plasmodium (Haemamoeba)</taxon>
    </lineage>
</organism>
<dbReference type="CDD" id="cd14498">
    <property type="entry name" value="DSP"/>
    <property type="match status" value="1"/>
</dbReference>
<dbReference type="PROSITE" id="PS50056">
    <property type="entry name" value="TYR_PHOSPHATASE_2"/>
    <property type="match status" value="1"/>
</dbReference>
<dbReference type="PROSITE" id="PS50054">
    <property type="entry name" value="TYR_PHOSPHATASE_DUAL"/>
    <property type="match status" value="1"/>
</dbReference>
<dbReference type="Gene3D" id="3.90.190.10">
    <property type="entry name" value="Protein tyrosine phosphatase superfamily"/>
    <property type="match status" value="1"/>
</dbReference>
<dbReference type="InterPro" id="IPR016130">
    <property type="entry name" value="Tyr_Pase_AS"/>
</dbReference>
<dbReference type="InterPro" id="IPR029021">
    <property type="entry name" value="Prot-tyrosine_phosphatase-like"/>
</dbReference>
<evidence type="ECO:0000259" key="6">
    <source>
        <dbReference type="PROSITE" id="PS50056"/>
    </source>
</evidence>
<dbReference type="Proteomes" id="UP000220158">
    <property type="component" value="Chromosome 8"/>
</dbReference>
<gene>
    <name evidence="7" type="primary">YVH1</name>
    <name evidence="7" type="ORF">PRELSG_0826600</name>
</gene>
<keyword evidence="4" id="KW-0904">Protein phosphatase</keyword>
<dbReference type="GeneID" id="39735942"/>
<dbReference type="GO" id="GO:0008138">
    <property type="term" value="F:protein tyrosine/serine/threonine phosphatase activity"/>
    <property type="evidence" value="ECO:0007669"/>
    <property type="project" value="TreeGrafter"/>
</dbReference>
<evidence type="ECO:0000259" key="5">
    <source>
        <dbReference type="PROSITE" id="PS50054"/>
    </source>
</evidence>